<name>A0A1Y6CR44_9PROT</name>
<feature type="compositionally biased region" description="Pro residues" evidence="1">
    <location>
        <begin position="259"/>
        <end position="269"/>
    </location>
</feature>
<reference evidence="4 5" key="1">
    <citation type="submission" date="2017-04" db="EMBL/GenBank/DDBJ databases">
        <authorList>
            <person name="Afonso C.L."/>
            <person name="Miller P.J."/>
            <person name="Scott M.A."/>
            <person name="Spackman E."/>
            <person name="Goraichik I."/>
            <person name="Dimitrov K.M."/>
            <person name="Suarez D.L."/>
            <person name="Swayne D.E."/>
        </authorList>
    </citation>
    <scope>NUCLEOTIDE SEQUENCE [LARGE SCALE GENOMIC DNA]</scope>
    <source>
        <strain evidence="4 5">USBA 355</strain>
    </source>
</reference>
<dbReference type="AlphaFoldDB" id="A0A1Y6CR44"/>
<accession>A0A1Y6CR44</accession>
<evidence type="ECO:0000313" key="5">
    <source>
        <dbReference type="Proteomes" id="UP000192917"/>
    </source>
</evidence>
<dbReference type="Pfam" id="PF18810">
    <property type="entry name" value="PBECR2"/>
    <property type="match status" value="1"/>
</dbReference>
<dbReference type="Pfam" id="PF04233">
    <property type="entry name" value="Phage_Mu_F"/>
    <property type="match status" value="1"/>
</dbReference>
<dbReference type="Proteomes" id="UP000192917">
    <property type="component" value="Unassembled WGS sequence"/>
</dbReference>
<evidence type="ECO:0000259" key="3">
    <source>
        <dbReference type="Pfam" id="PF18810"/>
    </source>
</evidence>
<evidence type="ECO:0000259" key="2">
    <source>
        <dbReference type="Pfam" id="PF04233"/>
    </source>
</evidence>
<feature type="domain" description="Phage head morphogenesis" evidence="2">
    <location>
        <begin position="58"/>
        <end position="174"/>
    </location>
</feature>
<evidence type="ECO:0000256" key="1">
    <source>
        <dbReference type="SAM" id="MobiDB-lite"/>
    </source>
</evidence>
<gene>
    <name evidence="4" type="ORF">SAMN05428998_14836</name>
</gene>
<dbReference type="EMBL" id="FWZX01000048">
    <property type="protein sequence ID" value="SMF83008.1"/>
    <property type="molecule type" value="Genomic_DNA"/>
</dbReference>
<proteinExistence type="predicted"/>
<dbReference type="RefSeq" id="WP_085127049.1">
    <property type="nucleotide sequence ID" value="NZ_FWZX01000048.1"/>
</dbReference>
<sequence length="407" mass="45093">MSDLVAPATPEPVVFKEAVDFLRQKLRLPTRAWTDLWQAQHARAFVVAGAMSDSLLADFQSALLKAMEDGGSYADWLADFDAIVARHGWSYNGGRTWRARTIFQANMRSANMAGRWRQIQRTKARRPYLRYVQVQRETKRPLHALWHGTILPIDDPFWRTHYPPNGWYCLCSVIALNARDLARNGWTVSAEAPPVNLRQVALNTPDGPATVSVPEGIDPGWGHNPGIADVGYGEQRVRLAGHEGRWEPLVAPSQVAPGSPLPDLQPQPPQAQLGPRATDAAGLRDNLRAVLGGDEAVLADPAGGQVSIGMAFADHLADRLDGRDAFFPLLPELIQDPQEIWAGFVVNDATGQVALRRRYVKLLQLRRDTTLALVADADNGTWSGLTFFRGKPDALKRLRWGLSVYRK</sequence>
<feature type="region of interest" description="Disordered" evidence="1">
    <location>
        <begin position="251"/>
        <end position="276"/>
    </location>
</feature>
<evidence type="ECO:0000313" key="4">
    <source>
        <dbReference type="EMBL" id="SMF83008.1"/>
    </source>
</evidence>
<organism evidence="4 5">
    <name type="scientific">Tistlia consotensis USBA 355</name>
    <dbReference type="NCBI Taxonomy" id="560819"/>
    <lineage>
        <taxon>Bacteria</taxon>
        <taxon>Pseudomonadati</taxon>
        <taxon>Pseudomonadota</taxon>
        <taxon>Alphaproteobacteria</taxon>
        <taxon>Rhodospirillales</taxon>
        <taxon>Rhodovibrionaceae</taxon>
        <taxon>Tistlia</taxon>
    </lineage>
</organism>
<protein>
    <submittedName>
        <fullName evidence="4">Phage Mu protein F like protein</fullName>
    </submittedName>
</protein>
<keyword evidence="5" id="KW-1185">Reference proteome</keyword>
<feature type="domain" description="Phage-Barnase-EndoU-ColicinE5/D-RelE like nuclease 2" evidence="3">
    <location>
        <begin position="291"/>
        <end position="406"/>
    </location>
</feature>
<dbReference type="InterPro" id="IPR006528">
    <property type="entry name" value="Phage_head_morphogenesis_dom"/>
</dbReference>
<dbReference type="InterPro" id="IPR041110">
    <property type="entry name" value="PBECR2"/>
</dbReference>
<dbReference type="STRING" id="560819.SAMN05428998_14836"/>